<dbReference type="Proteomes" id="UP000016540">
    <property type="component" value="Unassembled WGS sequence"/>
</dbReference>
<feature type="transmembrane region" description="Helical" evidence="1">
    <location>
        <begin position="85"/>
        <end position="103"/>
    </location>
</feature>
<keyword evidence="1" id="KW-0472">Membrane</keyword>
<comment type="caution">
    <text evidence="2">The sequence shown here is derived from an EMBL/GenBank/DDBJ whole genome shotgun (WGS) entry which is preliminary data.</text>
</comment>
<feature type="transmembrane region" description="Helical" evidence="1">
    <location>
        <begin position="60"/>
        <end position="79"/>
    </location>
</feature>
<gene>
    <name evidence="2" type="ORF">MARLIPOL_09204</name>
</gene>
<dbReference type="OrthoDB" id="6369708at2"/>
<feature type="transmembrane region" description="Helical" evidence="1">
    <location>
        <begin position="7"/>
        <end position="27"/>
    </location>
</feature>
<keyword evidence="3" id="KW-1185">Reference proteome</keyword>
<feature type="transmembrane region" description="Helical" evidence="1">
    <location>
        <begin position="33"/>
        <end position="51"/>
    </location>
</feature>
<accession>R8B2U9</accession>
<protein>
    <submittedName>
        <fullName evidence="2">Uncharacterized protein</fullName>
    </submittedName>
</protein>
<evidence type="ECO:0000313" key="3">
    <source>
        <dbReference type="Proteomes" id="UP000016540"/>
    </source>
</evidence>
<name>R8B2U9_9GAMM</name>
<dbReference type="AlphaFoldDB" id="R8B2U9"/>
<dbReference type="HOGENOM" id="CLU_2180688_0_0_6"/>
<evidence type="ECO:0000256" key="1">
    <source>
        <dbReference type="SAM" id="Phobius"/>
    </source>
</evidence>
<dbReference type="RefSeq" id="WP_012137845.1">
    <property type="nucleotide sequence ID" value="NZ_KE007317.1"/>
</dbReference>
<keyword evidence="1" id="KW-0812">Transmembrane</keyword>
<dbReference type="EMBL" id="ASAD01000010">
    <property type="protein sequence ID" value="EON92920.1"/>
    <property type="molecule type" value="Genomic_DNA"/>
</dbReference>
<dbReference type="STRING" id="1318628.MARLIPOL_09204"/>
<sequence>MSKLQVISISVLCFAGFASVLSLIFYFGDWPRLIVLVVVGVFLGLLAAPSIEPKAFKHAWAYELLSGAMAGALIGLIFIGTGEALLVGALIGAVLGYTAPYWIKHAPTP</sequence>
<keyword evidence="1" id="KW-1133">Transmembrane helix</keyword>
<evidence type="ECO:0000313" key="2">
    <source>
        <dbReference type="EMBL" id="EON92920.1"/>
    </source>
</evidence>
<reference evidence="2 3" key="1">
    <citation type="journal article" date="2013" name="Genome Announc.">
        <title>Draft Genome Sequence of the Moderately Halophilic Bacterium Marinobacter lipolyticus Strain SM19.</title>
        <authorList>
            <person name="Papke R.T."/>
            <person name="de la Haba R.R."/>
            <person name="Infante-Dominguez C."/>
            <person name="Perez D."/>
            <person name="Sanchez-Porro C."/>
            <person name="Lapierre P."/>
            <person name="Ventosa A."/>
        </authorList>
    </citation>
    <scope>NUCLEOTIDE SEQUENCE [LARGE SCALE GENOMIC DNA]</scope>
    <source>
        <strain evidence="2 3">SM19</strain>
    </source>
</reference>
<organism evidence="2 3">
    <name type="scientific">Marinobacter lipolyticus SM19</name>
    <dbReference type="NCBI Taxonomy" id="1318628"/>
    <lineage>
        <taxon>Bacteria</taxon>
        <taxon>Pseudomonadati</taxon>
        <taxon>Pseudomonadota</taxon>
        <taxon>Gammaproteobacteria</taxon>
        <taxon>Pseudomonadales</taxon>
        <taxon>Marinobacteraceae</taxon>
        <taxon>Marinobacter</taxon>
    </lineage>
</organism>
<proteinExistence type="predicted"/>